<dbReference type="SUPFAM" id="SSF52091">
    <property type="entry name" value="SpoIIaa-like"/>
    <property type="match status" value="1"/>
</dbReference>
<dbReference type="AlphaFoldDB" id="A0A6G3R4W2"/>
<name>A0A6G3R4W2_9ACTN</name>
<dbReference type="NCBIfam" id="TIGR00377">
    <property type="entry name" value="ant_ant_sig"/>
    <property type="match status" value="1"/>
</dbReference>
<protein>
    <recommendedName>
        <fullName evidence="2">Anti-sigma factor antagonist</fullName>
    </recommendedName>
</protein>
<comment type="similarity">
    <text evidence="1 2">Belongs to the anti-sigma-factor antagonist family.</text>
</comment>
<evidence type="ECO:0000256" key="2">
    <source>
        <dbReference type="RuleBase" id="RU003749"/>
    </source>
</evidence>
<evidence type="ECO:0000256" key="1">
    <source>
        <dbReference type="ARBA" id="ARBA00009013"/>
    </source>
</evidence>
<dbReference type="InterPro" id="IPR058548">
    <property type="entry name" value="MlaB-like_STAS"/>
</dbReference>
<organism evidence="4">
    <name type="scientific">Streptomyces sp. SID14436</name>
    <dbReference type="NCBI Taxonomy" id="2706070"/>
    <lineage>
        <taxon>Bacteria</taxon>
        <taxon>Bacillati</taxon>
        <taxon>Actinomycetota</taxon>
        <taxon>Actinomycetes</taxon>
        <taxon>Kitasatosporales</taxon>
        <taxon>Streptomycetaceae</taxon>
        <taxon>Streptomyces</taxon>
    </lineage>
</organism>
<gene>
    <name evidence="4" type="ORF">G3I53_32880</name>
</gene>
<comment type="caution">
    <text evidence="4">The sequence shown here is derived from an EMBL/GenBank/DDBJ whole genome shotgun (WGS) entry which is preliminary data.</text>
</comment>
<dbReference type="CDD" id="cd07043">
    <property type="entry name" value="STAS_anti-anti-sigma_factors"/>
    <property type="match status" value="1"/>
</dbReference>
<sequence>MVTVREGAQAFVLEVAGEIDVDTVEALEEGMDRAWEASAPVTVVDLSRIRFADSSLLNLLLEAQARYTAAGRRLAVAGPFHDAVRRLFDITGTAAHLPLTENARTAVRQAAADTDPR</sequence>
<dbReference type="PROSITE" id="PS50801">
    <property type="entry name" value="STAS"/>
    <property type="match status" value="1"/>
</dbReference>
<dbReference type="Gene3D" id="3.30.750.24">
    <property type="entry name" value="STAS domain"/>
    <property type="match status" value="1"/>
</dbReference>
<dbReference type="EMBL" id="JAAGMD010000895">
    <property type="protein sequence ID" value="NEA90701.1"/>
    <property type="molecule type" value="Genomic_DNA"/>
</dbReference>
<reference evidence="4" key="1">
    <citation type="submission" date="2020-01" db="EMBL/GenBank/DDBJ databases">
        <title>Insect and environment-associated Actinomycetes.</title>
        <authorList>
            <person name="Currrie C."/>
            <person name="Chevrette M."/>
            <person name="Carlson C."/>
            <person name="Stubbendieck R."/>
            <person name="Wendt-Pienkowski E."/>
        </authorList>
    </citation>
    <scope>NUCLEOTIDE SEQUENCE</scope>
    <source>
        <strain evidence="4">SID14436</strain>
    </source>
</reference>
<feature type="domain" description="STAS" evidence="3">
    <location>
        <begin position="1"/>
        <end position="110"/>
    </location>
</feature>
<evidence type="ECO:0000259" key="3">
    <source>
        <dbReference type="PROSITE" id="PS50801"/>
    </source>
</evidence>
<proteinExistence type="inferred from homology"/>
<evidence type="ECO:0000313" key="4">
    <source>
        <dbReference type="EMBL" id="NEA90701.1"/>
    </source>
</evidence>
<dbReference type="PANTHER" id="PTHR33495:SF2">
    <property type="entry name" value="ANTI-SIGMA FACTOR ANTAGONIST TM_1081-RELATED"/>
    <property type="match status" value="1"/>
</dbReference>
<dbReference type="InterPro" id="IPR036513">
    <property type="entry name" value="STAS_dom_sf"/>
</dbReference>
<dbReference type="InterPro" id="IPR002645">
    <property type="entry name" value="STAS_dom"/>
</dbReference>
<dbReference type="Pfam" id="PF13466">
    <property type="entry name" value="STAS_2"/>
    <property type="match status" value="1"/>
</dbReference>
<dbReference type="GO" id="GO:0043856">
    <property type="term" value="F:anti-sigma factor antagonist activity"/>
    <property type="evidence" value="ECO:0007669"/>
    <property type="project" value="InterPro"/>
</dbReference>
<accession>A0A6G3R4W2</accession>
<dbReference type="PANTHER" id="PTHR33495">
    <property type="entry name" value="ANTI-SIGMA FACTOR ANTAGONIST TM_1081-RELATED-RELATED"/>
    <property type="match status" value="1"/>
</dbReference>
<dbReference type="InterPro" id="IPR003658">
    <property type="entry name" value="Anti-sigma_ant"/>
</dbReference>